<evidence type="ECO:0000256" key="4">
    <source>
        <dbReference type="ARBA" id="ARBA00022691"/>
    </source>
</evidence>
<dbReference type="PRINTS" id="PR00505">
    <property type="entry name" value="D12N6MTFRASE"/>
</dbReference>
<dbReference type="InterPro" id="IPR002052">
    <property type="entry name" value="DNA_methylase_N6_adenine_CS"/>
</dbReference>
<name>A0A1D9MIT3_9ACTO</name>
<accession>A0A1D9MIT3</accession>
<dbReference type="OrthoDB" id="9805629at2"/>
<dbReference type="Proteomes" id="UP000176288">
    <property type="component" value="Chromosome"/>
</dbReference>
<evidence type="ECO:0000313" key="7">
    <source>
        <dbReference type="Proteomes" id="UP000176288"/>
    </source>
</evidence>
<reference evidence="6 7" key="1">
    <citation type="submission" date="2016-10" db="EMBL/GenBank/DDBJ databases">
        <title>Actinomyces aegypiusis sp. nov., isolated from the Aegypius monachus in Qinghai Tibet Plateau China.</title>
        <authorList>
            <person name="Wang Y."/>
        </authorList>
    </citation>
    <scope>NUCLEOTIDE SEQUENCE [LARGE SCALE GENOMIC DNA]</scope>
    <source>
        <strain evidence="6 7">VUL4_3</strain>
    </source>
</reference>
<proteinExistence type="predicted"/>
<dbReference type="InterPro" id="IPR012327">
    <property type="entry name" value="MeTrfase_D12"/>
</dbReference>
<protein>
    <recommendedName>
        <fullName evidence="1">site-specific DNA-methyltransferase (adenine-specific)</fullName>
        <ecNumber evidence="1">2.1.1.72</ecNumber>
    </recommendedName>
</protein>
<dbReference type="GO" id="GO:0032259">
    <property type="term" value="P:methylation"/>
    <property type="evidence" value="ECO:0007669"/>
    <property type="project" value="UniProtKB-KW"/>
</dbReference>
<dbReference type="KEGG" id="avu:BK816_02005"/>
<dbReference type="REBASE" id="166474">
    <property type="entry name" value="M.AspVUL43ORF2005P"/>
</dbReference>
<evidence type="ECO:0000256" key="3">
    <source>
        <dbReference type="ARBA" id="ARBA00022679"/>
    </source>
</evidence>
<evidence type="ECO:0000256" key="5">
    <source>
        <dbReference type="ARBA" id="ARBA00047942"/>
    </source>
</evidence>
<dbReference type="EC" id="2.1.1.72" evidence="1"/>
<keyword evidence="3 6" id="KW-0808">Transferase</keyword>
<dbReference type="GO" id="GO:0009307">
    <property type="term" value="P:DNA restriction-modification system"/>
    <property type="evidence" value="ECO:0007669"/>
    <property type="project" value="InterPro"/>
</dbReference>
<dbReference type="RefSeq" id="WP_071163683.1">
    <property type="nucleotide sequence ID" value="NZ_CP017812.1"/>
</dbReference>
<dbReference type="STRING" id="1912795.BK816_02005"/>
<dbReference type="GO" id="GO:0009007">
    <property type="term" value="F:site-specific DNA-methyltransferase (adenine-specific) activity"/>
    <property type="evidence" value="ECO:0007669"/>
    <property type="project" value="UniProtKB-EC"/>
</dbReference>
<keyword evidence="7" id="KW-1185">Reference proteome</keyword>
<evidence type="ECO:0000256" key="2">
    <source>
        <dbReference type="ARBA" id="ARBA00022603"/>
    </source>
</evidence>
<organism evidence="6 7">
    <name type="scientific">Boudabousia tangfeifanii</name>
    <dbReference type="NCBI Taxonomy" id="1912795"/>
    <lineage>
        <taxon>Bacteria</taxon>
        <taxon>Bacillati</taxon>
        <taxon>Actinomycetota</taxon>
        <taxon>Actinomycetes</taxon>
        <taxon>Actinomycetales</taxon>
        <taxon>Actinomycetaceae</taxon>
        <taxon>Boudabousia</taxon>
    </lineage>
</organism>
<dbReference type="PROSITE" id="PS00092">
    <property type="entry name" value="N6_MTASE"/>
    <property type="match status" value="1"/>
</dbReference>
<sequence>MIKYLGSKRLLIPSLQAMFESIKPVSAVDVFTGTTRVAQSLCRTGAFTYTIDTASYSEILSQCYVEADCTKIDLDQIRTIIAKLNQLAPTPGYFTEVFCEKARYFHPKNGARIDAIRDYIEANFPHGQLRAILLTSLLEAADRVDSTVGLQMAYLKQWAPRALKDLELRVPELTPGTGKAIRGDALEKIQELPPVDLAYLDPPYNQHRYYTNYHIWETLVRWDHPEYYGVACKRVDAKDDETKSVFNKKNQMPLALAEVVKQLKARTLILSFNNEGFVPLEELIAMCDARGGSTIAIPFKFRRHVGAKIGIHSPSGEKVGTVGKTENLEYIILNGQGPILERMRNALGPIVGANANTL</sequence>
<dbReference type="SUPFAM" id="SSF53335">
    <property type="entry name" value="S-adenosyl-L-methionine-dependent methyltransferases"/>
    <property type="match status" value="1"/>
</dbReference>
<dbReference type="InterPro" id="IPR029063">
    <property type="entry name" value="SAM-dependent_MTases_sf"/>
</dbReference>
<dbReference type="GO" id="GO:0003676">
    <property type="term" value="F:nucleic acid binding"/>
    <property type="evidence" value="ECO:0007669"/>
    <property type="project" value="InterPro"/>
</dbReference>
<comment type="catalytic activity">
    <reaction evidence="5">
        <text>a 2'-deoxyadenosine in DNA + S-adenosyl-L-methionine = an N(6)-methyl-2'-deoxyadenosine in DNA + S-adenosyl-L-homocysteine + H(+)</text>
        <dbReference type="Rhea" id="RHEA:15197"/>
        <dbReference type="Rhea" id="RHEA-COMP:12418"/>
        <dbReference type="Rhea" id="RHEA-COMP:12419"/>
        <dbReference type="ChEBI" id="CHEBI:15378"/>
        <dbReference type="ChEBI" id="CHEBI:57856"/>
        <dbReference type="ChEBI" id="CHEBI:59789"/>
        <dbReference type="ChEBI" id="CHEBI:90615"/>
        <dbReference type="ChEBI" id="CHEBI:90616"/>
        <dbReference type="EC" id="2.1.1.72"/>
    </reaction>
</comment>
<dbReference type="EMBL" id="CP017812">
    <property type="protein sequence ID" value="AOZ72217.1"/>
    <property type="molecule type" value="Genomic_DNA"/>
</dbReference>
<dbReference type="Gene3D" id="3.40.50.150">
    <property type="entry name" value="Vaccinia Virus protein VP39"/>
    <property type="match status" value="1"/>
</dbReference>
<keyword evidence="2 6" id="KW-0489">Methyltransferase</keyword>
<evidence type="ECO:0000256" key="1">
    <source>
        <dbReference type="ARBA" id="ARBA00011900"/>
    </source>
</evidence>
<dbReference type="Pfam" id="PF02086">
    <property type="entry name" value="MethyltransfD12"/>
    <property type="match status" value="1"/>
</dbReference>
<evidence type="ECO:0000313" key="6">
    <source>
        <dbReference type="EMBL" id="AOZ72217.1"/>
    </source>
</evidence>
<gene>
    <name evidence="6" type="ORF">BK816_02005</name>
</gene>
<keyword evidence="4" id="KW-0949">S-adenosyl-L-methionine</keyword>
<dbReference type="AlphaFoldDB" id="A0A1D9MIT3"/>